<organism evidence="5 6">
    <name type="scientific">Paenibacillus solani</name>
    <dbReference type="NCBI Taxonomy" id="1705565"/>
    <lineage>
        <taxon>Bacteria</taxon>
        <taxon>Bacillati</taxon>
        <taxon>Bacillota</taxon>
        <taxon>Bacilli</taxon>
        <taxon>Bacillales</taxon>
        <taxon>Paenibacillaceae</taxon>
        <taxon>Paenibacillus</taxon>
    </lineage>
</organism>
<evidence type="ECO:0000256" key="3">
    <source>
        <dbReference type="RuleBase" id="RU003476"/>
    </source>
</evidence>
<dbReference type="PANTHER" id="PTHR43046:SF16">
    <property type="entry name" value="ADP-RIBOSE PYROPHOSPHATASE YJHB-RELATED"/>
    <property type="match status" value="1"/>
</dbReference>
<dbReference type="InterPro" id="IPR020476">
    <property type="entry name" value="Nudix_hydrolase"/>
</dbReference>
<keyword evidence="2 3" id="KW-0378">Hydrolase</keyword>
<dbReference type="InterPro" id="IPR000086">
    <property type="entry name" value="NUDIX_hydrolase_dom"/>
</dbReference>
<evidence type="ECO:0000256" key="1">
    <source>
        <dbReference type="ARBA" id="ARBA00001946"/>
    </source>
</evidence>
<dbReference type="CDD" id="cd02883">
    <property type="entry name" value="NUDIX_Hydrolase"/>
    <property type="match status" value="1"/>
</dbReference>
<dbReference type="InterPro" id="IPR020084">
    <property type="entry name" value="NUDIX_hydrolase_CS"/>
</dbReference>
<dbReference type="SUPFAM" id="SSF55811">
    <property type="entry name" value="Nudix"/>
    <property type="match status" value="1"/>
</dbReference>
<dbReference type="Gene3D" id="3.90.79.10">
    <property type="entry name" value="Nucleoside Triphosphate Pyrophosphohydrolase"/>
    <property type="match status" value="1"/>
</dbReference>
<evidence type="ECO:0000259" key="4">
    <source>
        <dbReference type="PROSITE" id="PS51462"/>
    </source>
</evidence>
<dbReference type="PANTHER" id="PTHR43046">
    <property type="entry name" value="GDP-MANNOSE MANNOSYL HYDROLASE"/>
    <property type="match status" value="1"/>
</dbReference>
<gene>
    <name evidence="5" type="ORF">AM231_14175</name>
</gene>
<dbReference type="GO" id="GO:0016787">
    <property type="term" value="F:hydrolase activity"/>
    <property type="evidence" value="ECO:0007669"/>
    <property type="project" value="UniProtKB-KW"/>
</dbReference>
<reference evidence="6" key="1">
    <citation type="submission" date="2015-08" db="EMBL/GenBank/DDBJ databases">
        <title>Genome sequencing project for genomic taxonomy and phylogenomics of Bacillus-like bacteria.</title>
        <authorList>
            <person name="Liu B."/>
            <person name="Wang J."/>
            <person name="Zhu Y."/>
            <person name="Liu G."/>
            <person name="Chen Q."/>
            <person name="Chen Z."/>
            <person name="Lan J."/>
            <person name="Che J."/>
            <person name="Ge C."/>
            <person name="Shi H."/>
            <person name="Pan Z."/>
            <person name="Liu X."/>
        </authorList>
    </citation>
    <scope>NUCLEOTIDE SEQUENCE [LARGE SCALE GENOMIC DNA]</scope>
    <source>
        <strain evidence="6">FJAT-22460</strain>
    </source>
</reference>
<dbReference type="PATRIC" id="fig|1705565.3.peg.4873"/>
<name>A0A0M1P6Q8_9BACL</name>
<comment type="similarity">
    <text evidence="3">Belongs to the Nudix hydrolase family.</text>
</comment>
<protein>
    <submittedName>
        <fullName evidence="5">DNA mismatch repair protein MutT</fullName>
    </submittedName>
</protein>
<dbReference type="Proteomes" id="UP000036932">
    <property type="component" value="Unassembled WGS sequence"/>
</dbReference>
<evidence type="ECO:0000313" key="5">
    <source>
        <dbReference type="EMBL" id="KOR90168.1"/>
    </source>
</evidence>
<comment type="caution">
    <text evidence="5">The sequence shown here is derived from an EMBL/GenBank/DDBJ whole genome shotgun (WGS) entry which is preliminary data.</text>
</comment>
<dbReference type="PROSITE" id="PS00893">
    <property type="entry name" value="NUDIX_BOX"/>
    <property type="match status" value="1"/>
</dbReference>
<dbReference type="PRINTS" id="PR00502">
    <property type="entry name" value="NUDIXFAMILY"/>
</dbReference>
<evidence type="ECO:0000313" key="6">
    <source>
        <dbReference type="Proteomes" id="UP000036932"/>
    </source>
</evidence>
<keyword evidence="6" id="KW-1185">Reference proteome</keyword>
<feature type="domain" description="Nudix hydrolase" evidence="4">
    <location>
        <begin position="1"/>
        <end position="131"/>
    </location>
</feature>
<comment type="cofactor">
    <cofactor evidence="1">
        <name>Mg(2+)</name>
        <dbReference type="ChEBI" id="CHEBI:18420"/>
    </cofactor>
</comment>
<dbReference type="InterPro" id="IPR015797">
    <property type="entry name" value="NUDIX_hydrolase-like_dom_sf"/>
</dbReference>
<proteinExistence type="inferred from homology"/>
<sequence>MKKDIVLVMSVSLLQEDQVLLIQENKPLVRDTWNFPGGRIEPGEAILEAARREVREETGYEAELTGTTGVYHFLSSLNHHVIMFHFTGQVVGGSLQWATDEIQDGRWVPMSDVFEDHCMVFRDPVVMRQIVENLKNGVLHPLTLFNPASLISTLM</sequence>
<dbReference type="PROSITE" id="PS51462">
    <property type="entry name" value="NUDIX"/>
    <property type="match status" value="1"/>
</dbReference>
<dbReference type="AlphaFoldDB" id="A0A0M1P6Q8"/>
<dbReference type="Pfam" id="PF00293">
    <property type="entry name" value="NUDIX"/>
    <property type="match status" value="1"/>
</dbReference>
<evidence type="ECO:0000256" key="2">
    <source>
        <dbReference type="ARBA" id="ARBA00022801"/>
    </source>
</evidence>
<dbReference type="EMBL" id="LIUT01000001">
    <property type="protein sequence ID" value="KOR90168.1"/>
    <property type="molecule type" value="Genomic_DNA"/>
</dbReference>
<dbReference type="OrthoDB" id="9800077at2"/>
<dbReference type="RefSeq" id="WP_054403115.1">
    <property type="nucleotide sequence ID" value="NZ_LIUT01000001.1"/>
</dbReference>
<accession>A0A0M1P6Q8</accession>